<dbReference type="EMBL" id="HBGA01134855">
    <property type="protein sequence ID" value="CAD9038867.1"/>
    <property type="molecule type" value="Transcribed_RNA"/>
</dbReference>
<dbReference type="AlphaFoldDB" id="A0A7S1JD03"/>
<organism evidence="1">
    <name type="scientific">Eutreptiella gymnastica</name>
    <dbReference type="NCBI Taxonomy" id="73025"/>
    <lineage>
        <taxon>Eukaryota</taxon>
        <taxon>Discoba</taxon>
        <taxon>Euglenozoa</taxon>
        <taxon>Euglenida</taxon>
        <taxon>Spirocuta</taxon>
        <taxon>Euglenophyceae</taxon>
        <taxon>Eutreptiales</taxon>
        <taxon>Eutreptiaceae</taxon>
        <taxon>Eutreptiella</taxon>
    </lineage>
</organism>
<protein>
    <submittedName>
        <fullName evidence="1">Uncharacterized protein</fullName>
    </submittedName>
</protein>
<proteinExistence type="predicted"/>
<name>A0A7S1JD03_9EUGL</name>
<gene>
    <name evidence="1" type="ORF">EGYM00392_LOCUS50030</name>
</gene>
<accession>A0A7S1JD03</accession>
<reference evidence="1" key="1">
    <citation type="submission" date="2021-01" db="EMBL/GenBank/DDBJ databases">
        <authorList>
            <person name="Corre E."/>
            <person name="Pelletier E."/>
            <person name="Niang G."/>
            <person name="Scheremetjew M."/>
            <person name="Finn R."/>
            <person name="Kale V."/>
            <person name="Holt S."/>
            <person name="Cochrane G."/>
            <person name="Meng A."/>
            <person name="Brown T."/>
            <person name="Cohen L."/>
        </authorList>
    </citation>
    <scope>NUCLEOTIDE SEQUENCE</scope>
    <source>
        <strain evidence="1">NIES-381</strain>
    </source>
</reference>
<sequence length="108" mass="12596">MHTMSQMMSIVKRNVWARQIQPFDVYLRCEALSQPFDNPLGGCWPLWGKPCIFCTSYLGQHTQMLIVTQPLNPFKRNKHQITEIGKLNVKSMIFCPASCWQWFTGKKC</sequence>
<evidence type="ECO:0000313" key="1">
    <source>
        <dbReference type="EMBL" id="CAD9038867.1"/>
    </source>
</evidence>